<protein>
    <submittedName>
        <fullName evidence="1">Uncharacterized protein</fullName>
    </submittedName>
</protein>
<evidence type="ECO:0000313" key="1">
    <source>
        <dbReference type="EMBL" id="KAH3749745.1"/>
    </source>
</evidence>
<proteinExistence type="predicted"/>
<organism evidence="1 2">
    <name type="scientific">Dreissena polymorpha</name>
    <name type="common">Zebra mussel</name>
    <name type="synonym">Mytilus polymorpha</name>
    <dbReference type="NCBI Taxonomy" id="45954"/>
    <lineage>
        <taxon>Eukaryota</taxon>
        <taxon>Metazoa</taxon>
        <taxon>Spiralia</taxon>
        <taxon>Lophotrochozoa</taxon>
        <taxon>Mollusca</taxon>
        <taxon>Bivalvia</taxon>
        <taxon>Autobranchia</taxon>
        <taxon>Heteroconchia</taxon>
        <taxon>Euheterodonta</taxon>
        <taxon>Imparidentia</taxon>
        <taxon>Neoheterodontei</taxon>
        <taxon>Myida</taxon>
        <taxon>Dreissenoidea</taxon>
        <taxon>Dreissenidae</taxon>
        <taxon>Dreissena</taxon>
    </lineage>
</organism>
<accession>A0A9D4DJN5</accession>
<gene>
    <name evidence="1" type="ORF">DPMN_184255</name>
</gene>
<dbReference type="EMBL" id="JAIWYP010000010">
    <property type="protein sequence ID" value="KAH3749745.1"/>
    <property type="molecule type" value="Genomic_DNA"/>
</dbReference>
<dbReference type="Proteomes" id="UP000828390">
    <property type="component" value="Unassembled WGS sequence"/>
</dbReference>
<sequence length="69" mass="8172">MINRKHNKWNEPGMRDIRKNKMSQMFAKPYAYNVSTESDITTISKHNMSQMFINPYDYSLLPGEIPYAK</sequence>
<comment type="caution">
    <text evidence="1">The sequence shown here is derived from an EMBL/GenBank/DDBJ whole genome shotgun (WGS) entry which is preliminary data.</text>
</comment>
<name>A0A9D4DJN5_DREPO</name>
<keyword evidence="2" id="KW-1185">Reference proteome</keyword>
<dbReference type="AlphaFoldDB" id="A0A9D4DJN5"/>
<reference evidence="1" key="1">
    <citation type="journal article" date="2019" name="bioRxiv">
        <title>The Genome of the Zebra Mussel, Dreissena polymorpha: A Resource for Invasive Species Research.</title>
        <authorList>
            <person name="McCartney M.A."/>
            <person name="Auch B."/>
            <person name="Kono T."/>
            <person name="Mallez S."/>
            <person name="Zhang Y."/>
            <person name="Obille A."/>
            <person name="Becker A."/>
            <person name="Abrahante J.E."/>
            <person name="Garbe J."/>
            <person name="Badalamenti J.P."/>
            <person name="Herman A."/>
            <person name="Mangelson H."/>
            <person name="Liachko I."/>
            <person name="Sullivan S."/>
            <person name="Sone E.D."/>
            <person name="Koren S."/>
            <person name="Silverstein K.A.T."/>
            <person name="Beckman K.B."/>
            <person name="Gohl D.M."/>
        </authorList>
    </citation>
    <scope>NUCLEOTIDE SEQUENCE</scope>
    <source>
        <strain evidence="1">Duluth1</strain>
        <tissue evidence="1">Whole animal</tissue>
    </source>
</reference>
<evidence type="ECO:0000313" key="2">
    <source>
        <dbReference type="Proteomes" id="UP000828390"/>
    </source>
</evidence>
<reference evidence="1" key="2">
    <citation type="submission" date="2020-11" db="EMBL/GenBank/DDBJ databases">
        <authorList>
            <person name="McCartney M.A."/>
            <person name="Auch B."/>
            <person name="Kono T."/>
            <person name="Mallez S."/>
            <person name="Becker A."/>
            <person name="Gohl D.M."/>
            <person name="Silverstein K.A.T."/>
            <person name="Koren S."/>
            <person name="Bechman K.B."/>
            <person name="Herman A."/>
            <person name="Abrahante J.E."/>
            <person name="Garbe J."/>
        </authorList>
    </citation>
    <scope>NUCLEOTIDE SEQUENCE</scope>
    <source>
        <strain evidence="1">Duluth1</strain>
        <tissue evidence="1">Whole animal</tissue>
    </source>
</reference>